<feature type="region of interest" description="Disordered" evidence="2">
    <location>
        <begin position="761"/>
        <end position="907"/>
    </location>
</feature>
<dbReference type="InterPro" id="IPR052270">
    <property type="entry name" value="CACF_protein"/>
</dbReference>
<feature type="region of interest" description="Disordered" evidence="2">
    <location>
        <begin position="1"/>
        <end position="23"/>
    </location>
</feature>
<sequence length="1153" mass="132729">MQHSRCSASRAEGQNHLPRPAAHLRKMTVKSPRWVWPKHAKNHAALQLLSPHLSYPAPAPPWLGKQGPRPARGTHRAGRASCATPGTPRTSRSESWVRCGAAPLRVYSRQPGSASAPAPLRPSPASEPSRPPPAPSSFSLILAPRRRRGTRGTRDTGNTGRGEQGPRRTRAAANTGRPFPPRPRHHRAPAGRHRPSVAMAGRGGRRAGVLGAAVALPGQRLPQRVDRASEYALSEAFPLQKSRYPQRPWGPLTSLETAERLQDHHEAREEAQELLSKWMKSKLQLELSDGEEEVDSVLQEEPPAAPPKYEHFDDLCSYLECEMESSSVQKYLQHLLQSEVVNCGIAKHLRLEEIKEKKKHADPRIIMELRHKQVKENRMRHQKALELQRQKESLKKAILSEARLQAQEEDRRKALQAKKEEEEIQREMVKLRKEMAEKKHTVAKVWRMEGKIQKKPQKLSVQEVSVTVSPPLVLKREEQGEEKQRRTQELLHRIHISKQRCLQRHFSAWLKVILEHRIKMGKARALADWRCQLKALRAWRNYAWAQKVEQETQQLEVHLQDQNRKTQLAVEHNERRLLRCCFLAWQRWSRAETEQRELQIKRVQTRRKMEQLLEAVSRGKGGDRPLEVNKPGTAEGNNHQDLQQDKPTETHLIQKQPDQTRDQSSWDVVHTSHFRRNPKFAWEITIRHAALSSQDQAMYKNQIATVLQQFQALSPKTSPAYGSRFEHRHAFQQRVIEEQRQQLQKQQELILKLQEHQKLSRDKEEAAQATAVTQTFNNSVSQTREEKQSRSKNTTPLSLPDSHGPGNTRAAVQGRRPSSWLTSPHPVLKGMEERAIQRAEQKRKLEEAKQRKTEEKLAQLKAEQEARQRKEAEEKEAQREKRREERRQQKLKELEKQRRLEKEQQLQKKAKDHYEKVLLRKLGILPWKRLREQAKENVVVAQRHHSLGLQRKCLMSWLQDAQQSLREKMSRAEDFYSQMLLRRGFRNWLKVGLHHSGEMTPRELAAATLSPHHSANSLSCSTTSAEFCYPHSSNIIPFFRDLLSAARSPSLSSTQKFLLHTAPPPSALSPCSLLVFLHSCTHYPSCAHYPSLPQSQHCSIYWARGWDRKEEKKPFSPVSLSSSPVQGLSLHSGGESRYLPHSLPHEEVLLGMV</sequence>
<reference evidence="3" key="3">
    <citation type="submission" date="2025-09" db="UniProtKB">
        <authorList>
            <consortium name="Ensembl"/>
        </authorList>
    </citation>
    <scope>IDENTIFICATION</scope>
</reference>
<dbReference type="PANTHER" id="PTHR22028">
    <property type="entry name" value="SFI1 SPINDLE BODY DOMAIN-CONTAINING PROTEIN-RELATED"/>
    <property type="match status" value="1"/>
</dbReference>
<dbReference type="AlphaFoldDB" id="A0A8U7MI07"/>
<evidence type="ECO:0000313" key="4">
    <source>
        <dbReference type="Proteomes" id="UP000694553"/>
    </source>
</evidence>
<organism evidence="3 4">
    <name type="scientific">Corvus moneduloides</name>
    <name type="common">New Caledonian crow</name>
    <dbReference type="NCBI Taxonomy" id="1196302"/>
    <lineage>
        <taxon>Eukaryota</taxon>
        <taxon>Metazoa</taxon>
        <taxon>Chordata</taxon>
        <taxon>Craniata</taxon>
        <taxon>Vertebrata</taxon>
        <taxon>Euteleostomi</taxon>
        <taxon>Archelosauria</taxon>
        <taxon>Archosauria</taxon>
        <taxon>Dinosauria</taxon>
        <taxon>Saurischia</taxon>
        <taxon>Theropoda</taxon>
        <taxon>Coelurosauria</taxon>
        <taxon>Aves</taxon>
        <taxon>Neognathae</taxon>
        <taxon>Neoaves</taxon>
        <taxon>Telluraves</taxon>
        <taxon>Australaves</taxon>
        <taxon>Passeriformes</taxon>
        <taxon>Corvoidea</taxon>
        <taxon>Corvidae</taxon>
        <taxon>Corvus</taxon>
    </lineage>
</organism>
<keyword evidence="4" id="KW-1185">Reference proteome</keyword>
<reference evidence="3" key="2">
    <citation type="submission" date="2025-08" db="UniProtKB">
        <authorList>
            <consortium name="Ensembl"/>
        </authorList>
    </citation>
    <scope>IDENTIFICATION</scope>
</reference>
<name>A0A8U7MI07_CORMO</name>
<feature type="compositionally biased region" description="Basic residues" evidence="2">
    <location>
        <begin position="182"/>
        <end position="195"/>
    </location>
</feature>
<dbReference type="Ensembl" id="ENSCMUT00000033207.1">
    <property type="protein sequence ID" value="ENSCMUP00000031104.1"/>
    <property type="gene ID" value="ENSCMUG00000011739.2"/>
</dbReference>
<feature type="region of interest" description="Disordered" evidence="2">
    <location>
        <begin position="59"/>
        <end position="96"/>
    </location>
</feature>
<evidence type="ECO:0000256" key="1">
    <source>
        <dbReference type="SAM" id="Coils"/>
    </source>
</evidence>
<reference evidence="4" key="1">
    <citation type="submission" date="2019-10" db="EMBL/GenBank/DDBJ databases">
        <title>Corvus moneduloides (New Caledonian crow) genome, bCorMon1, primary haplotype.</title>
        <authorList>
            <person name="Rutz C."/>
            <person name="Fungtammasan C."/>
            <person name="Mountcastle J."/>
            <person name="Formenti G."/>
            <person name="Chow W."/>
            <person name="Howe K."/>
            <person name="Steele M.P."/>
            <person name="Fernandes J."/>
            <person name="Gilbert M.T.P."/>
            <person name="Fedrigo O."/>
            <person name="Jarvis E.D."/>
            <person name="Gemmell N."/>
        </authorList>
    </citation>
    <scope>NUCLEOTIDE SEQUENCE [LARGE SCALE GENOMIC DNA]</scope>
</reference>
<dbReference type="Proteomes" id="UP000694553">
    <property type="component" value="Unassembled WGS sequence"/>
</dbReference>
<dbReference type="PANTHER" id="PTHR22028:SF5">
    <property type="entry name" value="COILED-COIL DOMAIN-CONTAINING PROTEIN 191"/>
    <property type="match status" value="1"/>
</dbReference>
<feature type="region of interest" description="Disordered" evidence="2">
    <location>
        <begin position="108"/>
        <end position="198"/>
    </location>
</feature>
<accession>A0A8U7MI07</accession>
<proteinExistence type="predicted"/>
<gene>
    <name evidence="3" type="primary">CCDC191</name>
</gene>
<feature type="coiled-coil region" evidence="1">
    <location>
        <begin position="729"/>
        <end position="756"/>
    </location>
</feature>
<feature type="compositionally biased region" description="Basic and acidic residues" evidence="2">
    <location>
        <begin position="830"/>
        <end position="906"/>
    </location>
</feature>
<feature type="region of interest" description="Disordered" evidence="2">
    <location>
        <begin position="615"/>
        <end position="647"/>
    </location>
</feature>
<feature type="compositionally biased region" description="Low complexity" evidence="2">
    <location>
        <begin position="111"/>
        <end position="128"/>
    </location>
</feature>
<feature type="coiled-coil region" evidence="1">
    <location>
        <begin position="404"/>
        <end position="441"/>
    </location>
</feature>
<evidence type="ECO:0000256" key="2">
    <source>
        <dbReference type="SAM" id="MobiDB-lite"/>
    </source>
</evidence>
<evidence type="ECO:0000313" key="3">
    <source>
        <dbReference type="Ensembl" id="ENSCMUP00000031104.1"/>
    </source>
</evidence>
<protein>
    <submittedName>
        <fullName evidence="3">Coiled-coil domain containing 191</fullName>
    </submittedName>
</protein>
<keyword evidence="1" id="KW-0175">Coiled coil</keyword>